<name>A0A6B3LRS0_9BACT</name>
<keyword evidence="2" id="KW-1185">Reference proteome</keyword>
<protein>
    <submittedName>
        <fullName evidence="1">Uncharacterized protein</fullName>
    </submittedName>
</protein>
<gene>
    <name evidence="1" type="ORF">GXP69_00560</name>
</gene>
<dbReference type="RefSeq" id="WP_163910936.1">
    <property type="nucleotide sequence ID" value="NZ_JAAGWD010000001.1"/>
</dbReference>
<dbReference type="AlphaFoldDB" id="A0A6B3LRS0"/>
<sequence length="56" mass="6128">MKAKAISTKSLKVGDMVQGAQGLVEVSEILDETRIRIKGNSSSFIYGICFLPIKQQ</sequence>
<reference evidence="1 2" key="1">
    <citation type="submission" date="2020-02" db="EMBL/GenBank/DDBJ databases">
        <authorList>
            <person name="Kim M.K."/>
        </authorList>
    </citation>
    <scope>NUCLEOTIDE SEQUENCE [LARGE SCALE GENOMIC DNA]</scope>
    <source>
        <strain evidence="1 2">BT327</strain>
    </source>
</reference>
<comment type="caution">
    <text evidence="1">The sequence shown here is derived from an EMBL/GenBank/DDBJ whole genome shotgun (WGS) entry which is preliminary data.</text>
</comment>
<organism evidence="1 2">
    <name type="scientific">Pontibacter burrus</name>
    <dbReference type="NCBI Taxonomy" id="2704466"/>
    <lineage>
        <taxon>Bacteria</taxon>
        <taxon>Pseudomonadati</taxon>
        <taxon>Bacteroidota</taxon>
        <taxon>Cytophagia</taxon>
        <taxon>Cytophagales</taxon>
        <taxon>Hymenobacteraceae</taxon>
        <taxon>Pontibacter</taxon>
    </lineage>
</organism>
<evidence type="ECO:0000313" key="2">
    <source>
        <dbReference type="Proteomes" id="UP000474777"/>
    </source>
</evidence>
<dbReference type="Proteomes" id="UP000474777">
    <property type="component" value="Unassembled WGS sequence"/>
</dbReference>
<proteinExistence type="predicted"/>
<evidence type="ECO:0000313" key="1">
    <source>
        <dbReference type="EMBL" id="NEM96170.1"/>
    </source>
</evidence>
<accession>A0A6B3LRS0</accession>
<dbReference type="EMBL" id="JAAGWD010000001">
    <property type="protein sequence ID" value="NEM96170.1"/>
    <property type="molecule type" value="Genomic_DNA"/>
</dbReference>